<proteinExistence type="predicted"/>
<reference evidence="2" key="1">
    <citation type="submission" date="2018-07" db="EMBL/GenBank/DDBJ databases">
        <authorList>
            <person name="Kim H."/>
        </authorList>
    </citation>
    <scope>NUCLEOTIDE SEQUENCE [LARGE SCALE GENOMIC DNA]</scope>
    <source>
        <strain evidence="2">F02</strain>
    </source>
</reference>
<evidence type="ECO:0008006" key="3">
    <source>
        <dbReference type="Google" id="ProtNLM"/>
    </source>
</evidence>
<dbReference type="KEGG" id="hyf:DTO96_101064"/>
<evidence type="ECO:0000313" key="2">
    <source>
        <dbReference type="Proteomes" id="UP000252182"/>
    </source>
</evidence>
<name>A0A345DAE6_9BURK</name>
<gene>
    <name evidence="1" type="ORF">DTO96_101064</name>
</gene>
<dbReference type="AlphaFoldDB" id="A0A345DAE6"/>
<dbReference type="Pfam" id="PF05728">
    <property type="entry name" value="UPF0227"/>
    <property type="match status" value="1"/>
</dbReference>
<accession>A0A345DAE6</accession>
<dbReference type="PANTHER" id="PTHR35602">
    <property type="entry name" value="ESTERASE YQIA-RELATED"/>
    <property type="match status" value="1"/>
</dbReference>
<sequence>MKLLYLHGFRSSPESVKAVAVIQYCSMHGLPPPIVPQLPVSPKASIRLCEQLIEQHQIDALCGSSLGGFYGMYLAEKHHLRCAVINPAITPWNELKEEHLQARYNVDQIEHDDAVHYLAELHHYHIDQLTDLQRYLLLVALGDEVLDPVQMRSHFKGAREVVVQGGTHALDDFGGHLNEVMDFLNKTDQVMRLLENKTSN</sequence>
<dbReference type="Gene3D" id="3.40.50.1820">
    <property type="entry name" value="alpha/beta hydrolase"/>
    <property type="match status" value="1"/>
</dbReference>
<dbReference type="PANTHER" id="PTHR35602:SF3">
    <property type="entry name" value="ESTERASE YQIA"/>
    <property type="match status" value="1"/>
</dbReference>
<organism evidence="1 2">
    <name type="scientific">Ephemeroptericola cinctiostellae</name>
    <dbReference type="NCBI Taxonomy" id="2268024"/>
    <lineage>
        <taxon>Bacteria</taxon>
        <taxon>Pseudomonadati</taxon>
        <taxon>Pseudomonadota</taxon>
        <taxon>Betaproteobacteria</taxon>
        <taxon>Burkholderiales</taxon>
        <taxon>Burkholderiaceae</taxon>
        <taxon>Ephemeroptericola</taxon>
    </lineage>
</organism>
<dbReference type="InterPro" id="IPR008886">
    <property type="entry name" value="UPF0227/Esterase_YqiA"/>
</dbReference>
<dbReference type="InterPro" id="IPR029058">
    <property type="entry name" value="AB_hydrolase_fold"/>
</dbReference>
<dbReference type="SUPFAM" id="SSF53474">
    <property type="entry name" value="alpha/beta-Hydrolases"/>
    <property type="match status" value="1"/>
</dbReference>
<dbReference type="OrthoDB" id="9814831at2"/>
<dbReference type="EMBL" id="CP031124">
    <property type="protein sequence ID" value="AXF85334.1"/>
    <property type="molecule type" value="Genomic_DNA"/>
</dbReference>
<dbReference type="RefSeq" id="WP_114562542.1">
    <property type="nucleotide sequence ID" value="NZ_CP031124.1"/>
</dbReference>
<evidence type="ECO:0000313" key="1">
    <source>
        <dbReference type="EMBL" id="AXF85334.1"/>
    </source>
</evidence>
<keyword evidence="2" id="KW-1185">Reference proteome</keyword>
<dbReference type="Proteomes" id="UP000252182">
    <property type="component" value="Chromosome"/>
</dbReference>
<protein>
    <recommendedName>
        <fullName evidence="3">Esterase YqiA</fullName>
    </recommendedName>
</protein>